<reference evidence="1" key="3">
    <citation type="submission" date="2023-01" db="EMBL/GenBank/DDBJ databases">
        <title>Human gut microbiome strain richness.</title>
        <authorList>
            <person name="Chen-Liaw A."/>
        </authorList>
    </citation>
    <scope>NUCLEOTIDE SEQUENCE</scope>
    <source>
        <strain evidence="1">D8_m1001271B151109d0_201107</strain>
    </source>
</reference>
<dbReference type="AlphaFoldDB" id="A0A3E3DV81"/>
<dbReference type="RefSeq" id="WP_117447241.1">
    <property type="nucleotide sequence ID" value="NZ_JABAFR010000081.1"/>
</dbReference>
<dbReference type="EMBL" id="JAQLXO010000007">
    <property type="protein sequence ID" value="MDB7982300.1"/>
    <property type="molecule type" value="Genomic_DNA"/>
</dbReference>
<sequence>MRKRNIQIIVRLNRKEQEHLQTSVKRSGLSQEAYLRHLIRGAVPKEAPPADYYGMMRELHAIGNNLNQIARKANAFHMVDAPAYDQMARSLEKTIRDITRAVILPDKR</sequence>
<evidence type="ECO:0000313" key="3">
    <source>
        <dbReference type="EMBL" id="RGD72879.1"/>
    </source>
</evidence>
<dbReference type="Pfam" id="PF21983">
    <property type="entry name" value="NikA-like"/>
    <property type="match status" value="1"/>
</dbReference>
<name>A0A3E3DV81_9FIRM</name>
<evidence type="ECO:0000313" key="5">
    <source>
        <dbReference type="Proteomes" id="UP000540014"/>
    </source>
</evidence>
<evidence type="ECO:0000313" key="1">
    <source>
        <dbReference type="EMBL" id="MDB7982300.1"/>
    </source>
</evidence>
<reference evidence="3 4" key="1">
    <citation type="submission" date="2018-08" db="EMBL/GenBank/DDBJ databases">
        <title>A genome reference for cultivated species of the human gut microbiota.</title>
        <authorList>
            <person name="Zou Y."/>
            <person name="Xue W."/>
            <person name="Luo G."/>
        </authorList>
    </citation>
    <scope>NUCLEOTIDE SEQUENCE [LARGE SCALE GENOMIC DNA]</scope>
    <source>
        <strain evidence="3 4">TF08-11</strain>
    </source>
</reference>
<comment type="caution">
    <text evidence="3">The sequence shown here is derived from an EMBL/GenBank/DDBJ whole genome shotgun (WGS) entry which is preliminary data.</text>
</comment>
<protein>
    <submittedName>
        <fullName evidence="2">MobC family plasmid mobilization relaxosome protein</fullName>
    </submittedName>
    <submittedName>
        <fullName evidence="3">Plasmid mobilization relaxosome protein MobC</fullName>
    </submittedName>
</protein>
<dbReference type="Proteomes" id="UP001212981">
    <property type="component" value="Unassembled WGS sequence"/>
</dbReference>
<dbReference type="Proteomes" id="UP000260721">
    <property type="component" value="Unassembled WGS sequence"/>
</dbReference>
<dbReference type="EMBL" id="QUSK01000037">
    <property type="protein sequence ID" value="RGD72879.1"/>
    <property type="molecule type" value="Genomic_DNA"/>
</dbReference>
<dbReference type="EMBL" id="JABAFR010000081">
    <property type="protein sequence ID" value="NME45588.1"/>
    <property type="molecule type" value="Genomic_DNA"/>
</dbReference>
<proteinExistence type="predicted"/>
<dbReference type="Proteomes" id="UP000540014">
    <property type="component" value="Unassembled WGS sequence"/>
</dbReference>
<organism evidence="3 4">
    <name type="scientific">Faecalicoccus pleomorphus</name>
    <dbReference type="NCBI Taxonomy" id="1323"/>
    <lineage>
        <taxon>Bacteria</taxon>
        <taxon>Bacillati</taxon>
        <taxon>Bacillota</taxon>
        <taxon>Erysipelotrichia</taxon>
        <taxon>Erysipelotrichales</taxon>
        <taxon>Erysipelotrichaceae</taxon>
        <taxon>Faecalicoccus</taxon>
    </lineage>
</organism>
<evidence type="ECO:0000313" key="2">
    <source>
        <dbReference type="EMBL" id="NME45588.1"/>
    </source>
</evidence>
<gene>
    <name evidence="3" type="primary">mobC</name>
    <name evidence="3" type="ORF">DXC78_12020</name>
    <name evidence="2" type="ORF">HF861_12045</name>
    <name evidence="1" type="ORF">PND82_05655</name>
</gene>
<evidence type="ECO:0000313" key="4">
    <source>
        <dbReference type="Proteomes" id="UP000260721"/>
    </source>
</evidence>
<dbReference type="InterPro" id="IPR053842">
    <property type="entry name" value="NikA-like"/>
</dbReference>
<accession>A0A3E3DV81</accession>
<reference evidence="2 5" key="2">
    <citation type="submission" date="2020-04" db="EMBL/GenBank/DDBJ databases">
        <authorList>
            <person name="Hitch T.C.A."/>
            <person name="Wylensek D."/>
            <person name="Clavel T."/>
        </authorList>
    </citation>
    <scope>NUCLEOTIDE SEQUENCE [LARGE SCALE GENOMIC DNA]</scope>
    <source>
        <strain evidence="2 5">BSM-383-APC-22F</strain>
    </source>
</reference>